<dbReference type="GO" id="GO:0016757">
    <property type="term" value="F:glycosyltransferase activity"/>
    <property type="evidence" value="ECO:0007669"/>
    <property type="project" value="UniProtKB-KW"/>
</dbReference>
<evidence type="ECO:0000259" key="10">
    <source>
        <dbReference type="Pfam" id="PF00535"/>
    </source>
</evidence>
<keyword evidence="2" id="KW-1003">Cell membrane</keyword>
<keyword evidence="8 9" id="KW-0472">Membrane</keyword>
<sequence length="339" mass="35880">MTSDESTGAEQPVHQVSVVIPVYGGEKHLMGVVDELATLTDPSPTPAGHLFRVAELILVHDCGPDDSASVLRRAAEKWPWVRPIWLSRNFGQHAATLAGMASTGGEWIVTLDEDGQHDPHDIGSLLDAALRDNASLVYAAPVNEAPHPAFRRVTSVGAKRVSKLLSGGTDTSPFHSFRLVLGEVGRSVAAYAGQGVYLDVALAWVASPPSTAPVTLRDEGDRVSGYNLRSLLSHFWRMVLTSGTRGLRVVSVLGVMSALVGFLLAAVLVVLRLVNGTDVQGWTSIIVVTLVCSGAILFALGIVAEYVGVAVGMAMGRPPYLIVSDPEAGPLGRRSPERG</sequence>
<evidence type="ECO:0000256" key="6">
    <source>
        <dbReference type="ARBA" id="ARBA00022985"/>
    </source>
</evidence>
<dbReference type="EMBL" id="JBFPJR010000053">
    <property type="protein sequence ID" value="MEX0429641.1"/>
    <property type="molecule type" value="Genomic_DNA"/>
</dbReference>
<gene>
    <name evidence="11" type="ORF">AB3X52_18645</name>
</gene>
<dbReference type="Gene3D" id="3.90.550.10">
    <property type="entry name" value="Spore Coat Polysaccharide Biosynthesis Protein SpsA, Chain A"/>
    <property type="match status" value="1"/>
</dbReference>
<comment type="similarity">
    <text evidence="1">Belongs to the glycosyltransferase 2 family.</text>
</comment>
<organism evidence="11 12">
    <name type="scientific">Nocardioides eburneus</name>
    <dbReference type="NCBI Taxonomy" id="3231482"/>
    <lineage>
        <taxon>Bacteria</taxon>
        <taxon>Bacillati</taxon>
        <taxon>Actinomycetota</taxon>
        <taxon>Actinomycetes</taxon>
        <taxon>Propionibacteriales</taxon>
        <taxon>Nocardioidaceae</taxon>
        <taxon>Nocardioides</taxon>
    </lineage>
</organism>
<name>A0ABV3T355_9ACTN</name>
<keyword evidence="4 11" id="KW-0808">Transferase</keyword>
<evidence type="ECO:0000256" key="2">
    <source>
        <dbReference type="ARBA" id="ARBA00022475"/>
    </source>
</evidence>
<keyword evidence="12" id="KW-1185">Reference proteome</keyword>
<proteinExistence type="inferred from homology"/>
<dbReference type="SUPFAM" id="SSF53448">
    <property type="entry name" value="Nucleotide-diphospho-sugar transferases"/>
    <property type="match status" value="1"/>
</dbReference>
<dbReference type="InterPro" id="IPR029044">
    <property type="entry name" value="Nucleotide-diphossugar_trans"/>
</dbReference>
<evidence type="ECO:0000256" key="3">
    <source>
        <dbReference type="ARBA" id="ARBA00022676"/>
    </source>
</evidence>
<dbReference type="PANTHER" id="PTHR48090:SF3">
    <property type="entry name" value="UNDECAPRENYL-PHOSPHATE 4-DEOXY-4-FORMAMIDO-L-ARABINOSE TRANSFERASE"/>
    <property type="match status" value="1"/>
</dbReference>
<evidence type="ECO:0000256" key="1">
    <source>
        <dbReference type="ARBA" id="ARBA00006739"/>
    </source>
</evidence>
<evidence type="ECO:0000256" key="8">
    <source>
        <dbReference type="ARBA" id="ARBA00023136"/>
    </source>
</evidence>
<accession>A0ABV3T355</accession>
<evidence type="ECO:0000256" key="9">
    <source>
        <dbReference type="SAM" id="Phobius"/>
    </source>
</evidence>
<comment type="caution">
    <text evidence="11">The sequence shown here is derived from an EMBL/GenBank/DDBJ whole genome shotgun (WGS) entry which is preliminary data.</text>
</comment>
<evidence type="ECO:0000256" key="5">
    <source>
        <dbReference type="ARBA" id="ARBA00022692"/>
    </source>
</evidence>
<keyword evidence="5 9" id="KW-0812">Transmembrane</keyword>
<dbReference type="InterPro" id="IPR001173">
    <property type="entry name" value="Glyco_trans_2-like"/>
</dbReference>
<dbReference type="PANTHER" id="PTHR48090">
    <property type="entry name" value="UNDECAPRENYL-PHOSPHATE 4-DEOXY-4-FORMAMIDO-L-ARABINOSE TRANSFERASE-RELATED"/>
    <property type="match status" value="1"/>
</dbReference>
<keyword evidence="7 9" id="KW-1133">Transmembrane helix</keyword>
<reference evidence="11 12" key="1">
    <citation type="submission" date="2024-07" db="EMBL/GenBank/DDBJ databases">
        <authorList>
            <person name="Lee S."/>
            <person name="Kang M."/>
        </authorList>
    </citation>
    <scope>NUCLEOTIDE SEQUENCE [LARGE SCALE GENOMIC DNA]</scope>
    <source>
        <strain evidence="11 12">DS6</strain>
    </source>
</reference>
<dbReference type="Pfam" id="PF00535">
    <property type="entry name" value="Glycos_transf_2"/>
    <property type="match status" value="1"/>
</dbReference>
<dbReference type="InterPro" id="IPR050256">
    <property type="entry name" value="Glycosyltransferase_2"/>
</dbReference>
<dbReference type="Proteomes" id="UP001556631">
    <property type="component" value="Unassembled WGS sequence"/>
</dbReference>
<dbReference type="RefSeq" id="WP_367995608.1">
    <property type="nucleotide sequence ID" value="NZ_JBFPJR010000053.1"/>
</dbReference>
<evidence type="ECO:0000256" key="7">
    <source>
        <dbReference type="ARBA" id="ARBA00022989"/>
    </source>
</evidence>
<dbReference type="EC" id="2.4.-.-" evidence="11"/>
<protein>
    <submittedName>
        <fullName evidence="11">Glycosyltransferase</fullName>
        <ecNumber evidence="11">2.4.-.-</ecNumber>
    </submittedName>
</protein>
<keyword evidence="3 11" id="KW-0328">Glycosyltransferase</keyword>
<keyword evidence="6" id="KW-0448">Lipopolysaccharide biosynthesis</keyword>
<evidence type="ECO:0000313" key="12">
    <source>
        <dbReference type="Proteomes" id="UP001556631"/>
    </source>
</evidence>
<feature type="transmembrane region" description="Helical" evidence="9">
    <location>
        <begin position="282"/>
        <end position="307"/>
    </location>
</feature>
<evidence type="ECO:0000256" key="4">
    <source>
        <dbReference type="ARBA" id="ARBA00022679"/>
    </source>
</evidence>
<feature type="domain" description="Glycosyltransferase 2-like" evidence="10">
    <location>
        <begin position="17"/>
        <end position="148"/>
    </location>
</feature>
<evidence type="ECO:0000313" key="11">
    <source>
        <dbReference type="EMBL" id="MEX0429641.1"/>
    </source>
</evidence>
<feature type="transmembrane region" description="Helical" evidence="9">
    <location>
        <begin position="247"/>
        <end position="270"/>
    </location>
</feature>